<sequence length="227" mass="25062">MLLKIPAVLTKDQVAHCRATIDAAEWVDGKVTAGAQSGQVKHNMQLPESSPAAREVGTFIQDALAANTLFFSAALPLKVFPPLFNRYAGGQTFGNHVDNAVRHLRGTDFRIRSDLSCTLFLTEPEDYDGGELIIDDTFGEHRVKLAAGDMVLYPSSSLHRVTPVTRGARVCSFFWLQSMVRSDAHRALLFQMDTELQRLMGLLGQEDSSVIALTGTYHNLLREWADA</sequence>
<evidence type="ECO:0000313" key="9">
    <source>
        <dbReference type="Proteomes" id="UP000078572"/>
    </source>
</evidence>
<dbReference type="InterPro" id="IPR044862">
    <property type="entry name" value="Pro_4_hyd_alph_FE2OG_OXY"/>
</dbReference>
<dbReference type="InterPro" id="IPR041097">
    <property type="entry name" value="PKHD_C"/>
</dbReference>
<dbReference type="PROSITE" id="PS51471">
    <property type="entry name" value="FE2OG_OXY"/>
    <property type="match status" value="1"/>
</dbReference>
<dbReference type="PANTHER" id="PTHR41536:SF1">
    <property type="entry name" value="PKHD-TYPE HYDROXYLASE YBIX"/>
    <property type="match status" value="1"/>
</dbReference>
<dbReference type="Proteomes" id="UP000078572">
    <property type="component" value="Chromosome 1"/>
</dbReference>
<dbReference type="GO" id="GO:0006879">
    <property type="term" value="P:intracellular iron ion homeostasis"/>
    <property type="evidence" value="ECO:0007669"/>
    <property type="project" value="TreeGrafter"/>
</dbReference>
<keyword evidence="3 7" id="KW-0847">Vitamin C</keyword>
<dbReference type="EMBL" id="CP016022">
    <property type="protein sequence ID" value="ANJ71102.1"/>
    <property type="molecule type" value="Genomic_DNA"/>
</dbReference>
<evidence type="ECO:0000256" key="6">
    <source>
        <dbReference type="ARBA" id="ARBA00023004"/>
    </source>
</evidence>
<keyword evidence="5 7" id="KW-0560">Oxidoreductase</keyword>
<dbReference type="OrthoDB" id="9812472at2"/>
<dbReference type="GeneID" id="61524536"/>
<dbReference type="NCBIfam" id="NF003974">
    <property type="entry name" value="PRK05467.1-3"/>
    <property type="match status" value="1"/>
</dbReference>
<proteinExistence type="inferred from homology"/>
<evidence type="ECO:0000256" key="1">
    <source>
        <dbReference type="ARBA" id="ARBA00001961"/>
    </source>
</evidence>
<dbReference type="SUPFAM" id="SSF51197">
    <property type="entry name" value="Clavaminate synthase-like"/>
    <property type="match status" value="1"/>
</dbReference>
<dbReference type="Pfam" id="PF13640">
    <property type="entry name" value="2OG-FeII_Oxy_3"/>
    <property type="match status" value="1"/>
</dbReference>
<dbReference type="AlphaFoldDB" id="A0A191ZSN6"/>
<feature type="binding site" evidence="7">
    <location>
        <position position="96"/>
    </location>
    <ligand>
        <name>Fe cation</name>
        <dbReference type="ChEBI" id="CHEBI:24875"/>
    </ligand>
</feature>
<evidence type="ECO:0000256" key="5">
    <source>
        <dbReference type="ARBA" id="ARBA00023002"/>
    </source>
</evidence>
<keyword evidence="9" id="KW-1185">Reference proteome</keyword>
<dbReference type="GO" id="GO:0005506">
    <property type="term" value="F:iron ion binding"/>
    <property type="evidence" value="ECO:0007669"/>
    <property type="project" value="UniProtKB-UniRule"/>
</dbReference>
<evidence type="ECO:0000256" key="7">
    <source>
        <dbReference type="HAMAP-Rule" id="MF_00657"/>
    </source>
</evidence>
<dbReference type="RefSeq" id="WP_064801254.1">
    <property type="nucleotide sequence ID" value="NZ_CP016022.1"/>
</dbReference>
<dbReference type="GO" id="GO:0031418">
    <property type="term" value="F:L-ascorbic acid binding"/>
    <property type="evidence" value="ECO:0007669"/>
    <property type="project" value="UniProtKB-KW"/>
</dbReference>
<dbReference type="InterPro" id="IPR023550">
    <property type="entry name" value="PKHD_hydroxylase"/>
</dbReference>
<evidence type="ECO:0000256" key="2">
    <source>
        <dbReference type="ARBA" id="ARBA00022723"/>
    </source>
</evidence>
<dbReference type="Pfam" id="PF18331">
    <property type="entry name" value="PKHD_C"/>
    <property type="match status" value="1"/>
</dbReference>
<dbReference type="Gene3D" id="2.60.120.620">
    <property type="entry name" value="q2cbj1_9rhob like domain"/>
    <property type="match status" value="1"/>
</dbReference>
<feature type="binding site" evidence="7">
    <location>
        <position position="98"/>
    </location>
    <ligand>
        <name>Fe cation</name>
        <dbReference type="ChEBI" id="CHEBI:24875"/>
    </ligand>
</feature>
<dbReference type="SMART" id="SM00702">
    <property type="entry name" value="P4Hc"/>
    <property type="match status" value="1"/>
</dbReference>
<gene>
    <name evidence="8" type="ORF">A9Y76_00780</name>
</gene>
<dbReference type="NCBIfam" id="NF003973">
    <property type="entry name" value="PRK05467.1-2"/>
    <property type="match status" value="1"/>
</dbReference>
<feature type="binding site" evidence="7">
    <location>
        <position position="169"/>
    </location>
    <ligand>
        <name>2-oxoglutarate</name>
        <dbReference type="ChEBI" id="CHEBI:16810"/>
    </ligand>
</feature>
<accession>A0A191ZSN6</accession>
<evidence type="ECO:0000313" key="8">
    <source>
        <dbReference type="EMBL" id="ANJ71102.1"/>
    </source>
</evidence>
<protein>
    <submittedName>
        <fullName evidence="8">Fe2+-dependent dioxygenase</fullName>
    </submittedName>
</protein>
<comment type="cofactor">
    <cofactor evidence="7">
        <name>Fe(2+)</name>
        <dbReference type="ChEBI" id="CHEBI:29033"/>
    </cofactor>
    <text evidence="7">Binds 1 Fe(2+) ion per subunit.</text>
</comment>
<dbReference type="InterPro" id="IPR005123">
    <property type="entry name" value="Oxoglu/Fe-dep_dioxygenase_dom"/>
</dbReference>
<feature type="binding site" evidence="7">
    <location>
        <position position="159"/>
    </location>
    <ligand>
        <name>Fe cation</name>
        <dbReference type="ChEBI" id="CHEBI:24875"/>
    </ligand>
</feature>
<dbReference type="HAMAP" id="MF_00657">
    <property type="entry name" value="Hydroxyl_YbiX"/>
    <property type="match status" value="1"/>
</dbReference>
<comment type="cofactor">
    <cofactor evidence="1 7">
        <name>L-ascorbate</name>
        <dbReference type="ChEBI" id="CHEBI:38290"/>
    </cofactor>
</comment>
<reference evidence="9" key="1">
    <citation type="submission" date="2016-06" db="EMBL/GenBank/DDBJ databases">
        <authorList>
            <person name="Xu Y."/>
            <person name="Nagy A."/>
            <person name="Yan X."/>
            <person name="Kim S.W."/>
            <person name="Haley B."/>
            <person name="Liu N.T."/>
            <person name="Nou X."/>
        </authorList>
    </citation>
    <scope>NUCLEOTIDE SEQUENCE [LARGE SCALE GENOMIC DNA]</scope>
    <source>
        <strain evidence="9">ATCC 49129</strain>
    </source>
</reference>
<dbReference type="STRING" id="190721.ACS15_0164"/>
<evidence type="ECO:0000256" key="4">
    <source>
        <dbReference type="ARBA" id="ARBA00022964"/>
    </source>
</evidence>
<keyword evidence="4 7" id="KW-0223">Dioxygenase</keyword>
<organism evidence="8 9">
    <name type="scientific">Ralstonia insidiosa</name>
    <dbReference type="NCBI Taxonomy" id="190721"/>
    <lineage>
        <taxon>Bacteria</taxon>
        <taxon>Pseudomonadati</taxon>
        <taxon>Pseudomonadota</taxon>
        <taxon>Betaproteobacteria</taxon>
        <taxon>Burkholderiales</taxon>
        <taxon>Burkholderiaceae</taxon>
        <taxon>Ralstonia</taxon>
    </lineage>
</organism>
<dbReference type="GO" id="GO:0016706">
    <property type="term" value="F:2-oxoglutarate-dependent dioxygenase activity"/>
    <property type="evidence" value="ECO:0007669"/>
    <property type="project" value="UniProtKB-UniRule"/>
</dbReference>
<dbReference type="NCBIfam" id="NF003975">
    <property type="entry name" value="PRK05467.1-4"/>
    <property type="match status" value="1"/>
</dbReference>
<name>A0A191ZSN6_9RALS</name>
<keyword evidence="2 7" id="KW-0479">Metal-binding</keyword>
<dbReference type="PANTHER" id="PTHR41536">
    <property type="entry name" value="PKHD-TYPE HYDROXYLASE YBIX"/>
    <property type="match status" value="1"/>
</dbReference>
<keyword evidence="6 7" id="KW-0408">Iron</keyword>
<dbReference type="GO" id="GO:0006974">
    <property type="term" value="P:DNA damage response"/>
    <property type="evidence" value="ECO:0007669"/>
    <property type="project" value="TreeGrafter"/>
</dbReference>
<evidence type="ECO:0000256" key="3">
    <source>
        <dbReference type="ARBA" id="ARBA00022896"/>
    </source>
</evidence>
<dbReference type="InterPro" id="IPR006620">
    <property type="entry name" value="Pro_4_hyd_alph"/>
</dbReference>
<dbReference type="Gene3D" id="4.10.860.20">
    <property type="entry name" value="Rabenosyn, Rab binding domain"/>
    <property type="match status" value="1"/>
</dbReference>